<dbReference type="RefSeq" id="WP_093837083.1">
    <property type="nucleotide sequence ID" value="NZ_FOLM01000001.1"/>
</dbReference>
<dbReference type="GO" id="GO:0006633">
    <property type="term" value="P:fatty acid biosynthetic process"/>
    <property type="evidence" value="ECO:0007669"/>
    <property type="project" value="InterPro"/>
</dbReference>
<evidence type="ECO:0000259" key="6">
    <source>
        <dbReference type="Pfam" id="PF08545"/>
    </source>
</evidence>
<dbReference type="GO" id="GO:0044550">
    <property type="term" value="P:secondary metabolite biosynthetic process"/>
    <property type="evidence" value="ECO:0007669"/>
    <property type="project" value="TreeGrafter"/>
</dbReference>
<dbReference type="Gene3D" id="3.40.47.10">
    <property type="match status" value="1"/>
</dbReference>
<dbReference type="NCBIfam" id="NF006829">
    <property type="entry name" value="PRK09352.1"/>
    <property type="match status" value="1"/>
</dbReference>
<keyword evidence="4" id="KW-1133">Transmembrane helix</keyword>
<gene>
    <name evidence="7" type="ORF">SAMN05421773_101724</name>
</gene>
<dbReference type="EMBL" id="FOLM01000001">
    <property type="protein sequence ID" value="SFB98455.1"/>
    <property type="molecule type" value="Genomic_DNA"/>
</dbReference>
<dbReference type="OrthoDB" id="9815506at2"/>
<keyword evidence="4" id="KW-0812">Transmembrane</keyword>
<dbReference type="AlphaFoldDB" id="A0A1I1FGF4"/>
<dbReference type="Pfam" id="PF08545">
    <property type="entry name" value="ACP_syn_III"/>
    <property type="match status" value="1"/>
</dbReference>
<accession>A0A1I1FGF4</accession>
<dbReference type="GO" id="GO:0004315">
    <property type="term" value="F:3-oxoacyl-[acyl-carrier-protein] synthase activity"/>
    <property type="evidence" value="ECO:0007669"/>
    <property type="project" value="InterPro"/>
</dbReference>
<name>A0A1I1FGF4_9ACTN</name>
<evidence type="ECO:0000256" key="3">
    <source>
        <dbReference type="ARBA" id="ARBA00023315"/>
    </source>
</evidence>
<dbReference type="PANTHER" id="PTHR34069:SF2">
    <property type="entry name" value="BETA-KETOACYL-[ACYL-CARRIER-PROTEIN] SYNTHASE III"/>
    <property type="match status" value="1"/>
</dbReference>
<evidence type="ECO:0000259" key="5">
    <source>
        <dbReference type="Pfam" id="PF08541"/>
    </source>
</evidence>
<keyword evidence="8" id="KW-1185">Reference proteome</keyword>
<proteinExistence type="predicted"/>
<dbReference type="STRING" id="910347.SAMN05421773_101724"/>
<dbReference type="InterPro" id="IPR013747">
    <property type="entry name" value="ACP_syn_III_C"/>
</dbReference>
<evidence type="ECO:0000256" key="1">
    <source>
        <dbReference type="ARBA" id="ARBA00022490"/>
    </source>
</evidence>
<dbReference type="InterPro" id="IPR013751">
    <property type="entry name" value="ACP_syn_III_N"/>
</dbReference>
<dbReference type="InterPro" id="IPR016039">
    <property type="entry name" value="Thiolase-like"/>
</dbReference>
<keyword evidence="1" id="KW-0963">Cytoplasm</keyword>
<evidence type="ECO:0000256" key="4">
    <source>
        <dbReference type="SAM" id="Phobius"/>
    </source>
</evidence>
<feature type="transmembrane region" description="Helical" evidence="4">
    <location>
        <begin position="326"/>
        <end position="343"/>
    </location>
</feature>
<reference evidence="7 8" key="1">
    <citation type="submission" date="2016-10" db="EMBL/GenBank/DDBJ databases">
        <authorList>
            <person name="de Groot N.N."/>
        </authorList>
    </citation>
    <scope>NUCLEOTIDE SEQUENCE [LARGE SCALE GENOMIC DNA]</scope>
    <source>
        <strain evidence="7 8">CGMCC 4.5739</strain>
    </source>
</reference>
<keyword evidence="3" id="KW-0012">Acyltransferase</keyword>
<dbReference type="PANTHER" id="PTHR34069">
    <property type="entry name" value="3-OXOACYL-[ACYL-CARRIER-PROTEIN] SYNTHASE 3"/>
    <property type="match status" value="1"/>
</dbReference>
<feature type="domain" description="Beta-ketoacyl-[acyl-carrier-protein] synthase III C-terminal" evidence="5">
    <location>
        <begin position="255"/>
        <end position="345"/>
    </location>
</feature>
<feature type="domain" description="Beta-ketoacyl-[acyl-carrier-protein] synthase III N-terminal" evidence="6">
    <location>
        <begin position="125"/>
        <end position="202"/>
    </location>
</feature>
<protein>
    <submittedName>
        <fullName evidence="7">3-oxoacyl-[acyl-carrier-protein] synthase-3</fullName>
    </submittedName>
</protein>
<evidence type="ECO:0000313" key="7">
    <source>
        <dbReference type="EMBL" id="SFB98455.1"/>
    </source>
</evidence>
<dbReference type="CDD" id="cd00830">
    <property type="entry name" value="KAS_III"/>
    <property type="match status" value="1"/>
</dbReference>
<evidence type="ECO:0000256" key="2">
    <source>
        <dbReference type="ARBA" id="ARBA00022679"/>
    </source>
</evidence>
<organism evidence="7 8">
    <name type="scientific">Streptomyces aidingensis</name>
    <dbReference type="NCBI Taxonomy" id="910347"/>
    <lineage>
        <taxon>Bacteria</taxon>
        <taxon>Bacillati</taxon>
        <taxon>Actinomycetota</taxon>
        <taxon>Actinomycetes</taxon>
        <taxon>Kitasatosporales</taxon>
        <taxon>Streptomycetaceae</taxon>
        <taxon>Streptomyces</taxon>
    </lineage>
</organism>
<sequence>MSTAVTPSGSPRRTAGADPAVGVLGIGSYVPSDVVPNEEIAGPAGVTPEWIVRKTGILTRRRAKPDEATSDLAVQAARQAMEDAGVRAADLSLVIAATTTPDCLGPAVACLTAGQLECPLSTAAFDIHAACSGFLTAMSTAENFLRARGGGHALVIGADTYTRFVNPADRRTAALWGDGAGAVVLGTGAGGRRMLISRQRSYGAEPDLGSIPGGGSREPAGPETLARARHTVHLDGRRISEVLAELLPGMVDDFLAEAGVDRADIAHLVPHQGNGRIVESLRPMLGLADATTVHATAPDLANTGSASVPLTLHQAVRQDALRPGDLVLLIAFGAGAAFAFTLLRW</sequence>
<keyword evidence="2" id="KW-0808">Transferase</keyword>
<keyword evidence="4" id="KW-0472">Membrane</keyword>
<dbReference type="SUPFAM" id="SSF53901">
    <property type="entry name" value="Thiolase-like"/>
    <property type="match status" value="1"/>
</dbReference>
<evidence type="ECO:0000313" key="8">
    <source>
        <dbReference type="Proteomes" id="UP000199207"/>
    </source>
</evidence>
<dbReference type="Proteomes" id="UP000199207">
    <property type="component" value="Unassembled WGS sequence"/>
</dbReference>
<dbReference type="Pfam" id="PF08541">
    <property type="entry name" value="ACP_syn_III_C"/>
    <property type="match status" value="1"/>
</dbReference>